<organism evidence="8 9">
    <name type="scientific">Xylaria arbuscula</name>
    <dbReference type="NCBI Taxonomy" id="114810"/>
    <lineage>
        <taxon>Eukaryota</taxon>
        <taxon>Fungi</taxon>
        <taxon>Dikarya</taxon>
        <taxon>Ascomycota</taxon>
        <taxon>Pezizomycotina</taxon>
        <taxon>Sordariomycetes</taxon>
        <taxon>Xylariomycetidae</taxon>
        <taxon>Xylariales</taxon>
        <taxon>Xylariaceae</taxon>
        <taxon>Xylaria</taxon>
    </lineage>
</organism>
<evidence type="ECO:0000313" key="8">
    <source>
        <dbReference type="EMBL" id="KAJ3580121.1"/>
    </source>
</evidence>
<evidence type="ECO:0000313" key="9">
    <source>
        <dbReference type="Proteomes" id="UP001148614"/>
    </source>
</evidence>
<reference evidence="8" key="1">
    <citation type="submission" date="2022-07" db="EMBL/GenBank/DDBJ databases">
        <title>Genome Sequence of Xylaria arbuscula.</title>
        <authorList>
            <person name="Buettner E."/>
        </authorList>
    </citation>
    <scope>NUCLEOTIDE SEQUENCE</scope>
    <source>
        <strain evidence="8">VT107</strain>
    </source>
</reference>
<dbReference type="Pfam" id="PF08031">
    <property type="entry name" value="BBE"/>
    <property type="match status" value="1"/>
</dbReference>
<dbReference type="PANTHER" id="PTHR42973">
    <property type="entry name" value="BINDING OXIDOREDUCTASE, PUTATIVE (AFU_ORTHOLOGUE AFUA_1G17690)-RELATED"/>
    <property type="match status" value="1"/>
</dbReference>
<evidence type="ECO:0000256" key="6">
    <source>
        <dbReference type="SAM" id="MobiDB-lite"/>
    </source>
</evidence>
<evidence type="ECO:0000259" key="7">
    <source>
        <dbReference type="PROSITE" id="PS51387"/>
    </source>
</evidence>
<evidence type="ECO:0000256" key="5">
    <source>
        <dbReference type="ARBA" id="ARBA00023002"/>
    </source>
</evidence>
<dbReference type="InterPro" id="IPR012951">
    <property type="entry name" value="BBE"/>
</dbReference>
<keyword evidence="5" id="KW-0560">Oxidoreductase</keyword>
<comment type="caution">
    <text evidence="8">The sequence shown here is derived from an EMBL/GenBank/DDBJ whole genome shotgun (WGS) entry which is preliminary data.</text>
</comment>
<dbReference type="VEuPathDB" id="FungiDB:F4678DRAFT_472986"/>
<dbReference type="PROSITE" id="PS51387">
    <property type="entry name" value="FAD_PCMH"/>
    <property type="match status" value="1"/>
</dbReference>
<dbReference type="SUPFAM" id="SSF56176">
    <property type="entry name" value="FAD-binding/transporter-associated domain-like"/>
    <property type="match status" value="1"/>
</dbReference>
<dbReference type="PANTHER" id="PTHR42973:SF39">
    <property type="entry name" value="FAD-BINDING PCMH-TYPE DOMAIN-CONTAINING PROTEIN"/>
    <property type="match status" value="1"/>
</dbReference>
<dbReference type="InterPro" id="IPR050416">
    <property type="entry name" value="FAD-linked_Oxidoreductase"/>
</dbReference>
<comment type="similarity">
    <text evidence="2">Belongs to the oxygen-dependent FAD-linked oxidoreductase family.</text>
</comment>
<dbReference type="InterPro" id="IPR016166">
    <property type="entry name" value="FAD-bd_PCMH"/>
</dbReference>
<feature type="region of interest" description="Disordered" evidence="6">
    <location>
        <begin position="1"/>
        <end position="41"/>
    </location>
</feature>
<dbReference type="AlphaFoldDB" id="A0A9W8TSF8"/>
<name>A0A9W8TSF8_9PEZI</name>
<evidence type="ECO:0000256" key="2">
    <source>
        <dbReference type="ARBA" id="ARBA00005466"/>
    </source>
</evidence>
<evidence type="ECO:0000256" key="4">
    <source>
        <dbReference type="ARBA" id="ARBA00022827"/>
    </source>
</evidence>
<accession>A0A9W8TSF8</accession>
<proteinExistence type="inferred from homology"/>
<dbReference type="InterPro" id="IPR006094">
    <property type="entry name" value="Oxid_FAD_bind_N"/>
</dbReference>
<dbReference type="InterPro" id="IPR036318">
    <property type="entry name" value="FAD-bd_PCMH-like_sf"/>
</dbReference>
<evidence type="ECO:0000256" key="1">
    <source>
        <dbReference type="ARBA" id="ARBA00001974"/>
    </source>
</evidence>
<evidence type="ECO:0000256" key="3">
    <source>
        <dbReference type="ARBA" id="ARBA00022630"/>
    </source>
</evidence>
<dbReference type="Gene3D" id="3.40.462.20">
    <property type="match status" value="1"/>
</dbReference>
<keyword evidence="4" id="KW-0274">FAD</keyword>
<dbReference type="EMBL" id="JANPWZ010000029">
    <property type="protein sequence ID" value="KAJ3580121.1"/>
    <property type="molecule type" value="Genomic_DNA"/>
</dbReference>
<dbReference type="InterPro" id="IPR016169">
    <property type="entry name" value="FAD-bd_PCMH_sub2"/>
</dbReference>
<feature type="domain" description="FAD-binding PCMH-type" evidence="7">
    <location>
        <begin position="32"/>
        <end position="212"/>
    </location>
</feature>
<keyword evidence="9" id="KW-1185">Reference proteome</keyword>
<protein>
    <recommendedName>
        <fullName evidence="7">FAD-binding PCMH-type domain-containing protein</fullName>
    </recommendedName>
</protein>
<comment type="cofactor">
    <cofactor evidence="1">
        <name>FAD</name>
        <dbReference type="ChEBI" id="CHEBI:57692"/>
    </cofactor>
</comment>
<dbReference type="GO" id="GO:0071949">
    <property type="term" value="F:FAD binding"/>
    <property type="evidence" value="ECO:0007669"/>
    <property type="project" value="InterPro"/>
</dbReference>
<dbReference type="Proteomes" id="UP001148614">
    <property type="component" value="Unassembled WGS sequence"/>
</dbReference>
<gene>
    <name evidence="8" type="ORF">NPX13_g453</name>
</gene>
<dbReference type="Gene3D" id="3.30.465.10">
    <property type="match status" value="1"/>
</dbReference>
<dbReference type="GO" id="GO:0016491">
    <property type="term" value="F:oxidoreductase activity"/>
    <property type="evidence" value="ECO:0007669"/>
    <property type="project" value="UniProtKB-KW"/>
</dbReference>
<feature type="region of interest" description="Disordered" evidence="6">
    <location>
        <begin position="493"/>
        <end position="519"/>
    </location>
</feature>
<keyword evidence="3" id="KW-0285">Flavoprotein</keyword>
<sequence length="569" mass="63231">MSSNRNSKTIVGGVKNMDLDENENVASGSKKRNPRLGAGLPPKRKKLEVQSIVNLARNYDVSLTVKNGGHSYTGSSTTDTGILLDMAKMNRVELNMENQLMAVQGGALWGNAYKPLINARLNGWVVNGGRCPTVGVSGFILGGGIGPFSRSLGMGCDTVTQFTLVTADGKLVTVGENDDPLSAEGALFWALRGAGGGNFGVVVSMILRVLPLGGGEGVVTAGRYTWFPDPKGDHRTLLNTMNRFYTTNWSDQMTIDSSWFSDTQVQDGAIGVRFLAYYDGNEHGFGKELHNAALDKDLEKQLKRRVLPEKSTRFLHETLVAQWDEETVRAFPSNGTFRIFSSFCFGNDHDDFAAIPTIVKEELEAFRRLFRGEPNCLCQVSFIHSGGETTRRERNYTAFRWRDTVYHTYIMMQFRDKWLEKDMRGFLGKFKDRLKPLSLTKQACFVAFPDASLADDAYEKAYYGENRLKLQQVKRIFDKTNFFNWPQGIKVPSSGSMRRRQESQEATLNNEEEFSDSGSVTYEDLTDKVASERWENAFEPAPCEWLATGGPEGGGVWLSGGPAGGARLF</sequence>
<dbReference type="Pfam" id="PF01565">
    <property type="entry name" value="FAD_binding_4"/>
    <property type="match status" value="1"/>
</dbReference>